<sequence>ARNLCEKIEGQLITKCWIKPDELKVITFPSPFLASDISSLQEYLTGCRVVKTLRKGKQLAILVSKNSKTSYLFVHLGMAGSILVEGERVASYKTFKVDLVEWPPP</sequence>
<dbReference type="PROSITE" id="PS51068">
    <property type="entry name" value="FPG_CAT"/>
    <property type="match status" value="1"/>
</dbReference>
<evidence type="ECO:0000259" key="1">
    <source>
        <dbReference type="PROSITE" id="PS51068"/>
    </source>
</evidence>
<feature type="non-terminal residue" evidence="2">
    <location>
        <position position="105"/>
    </location>
</feature>
<dbReference type="EMBL" id="GBEZ01012278">
    <property type="protein sequence ID" value="JAC73593.1"/>
    <property type="molecule type" value="Transcribed_RNA"/>
</dbReference>
<dbReference type="InterPro" id="IPR035937">
    <property type="entry name" value="FPG_N"/>
</dbReference>
<dbReference type="Pfam" id="PF01149">
    <property type="entry name" value="Fapy_DNA_glyco"/>
    <property type="match status" value="1"/>
</dbReference>
<dbReference type="GO" id="GO:0008270">
    <property type="term" value="F:zinc ion binding"/>
    <property type="evidence" value="ECO:0007669"/>
    <property type="project" value="InterPro"/>
</dbReference>
<proteinExistence type="predicted"/>
<dbReference type="GO" id="GO:0006284">
    <property type="term" value="P:base-excision repair"/>
    <property type="evidence" value="ECO:0007669"/>
    <property type="project" value="InterPro"/>
</dbReference>
<dbReference type="SUPFAM" id="SSF81624">
    <property type="entry name" value="N-terminal domain of MutM-like DNA repair proteins"/>
    <property type="match status" value="1"/>
</dbReference>
<evidence type="ECO:0000313" key="2">
    <source>
        <dbReference type="EMBL" id="JAC73593.1"/>
    </source>
</evidence>
<dbReference type="AlphaFoldDB" id="A0A061RNQ5"/>
<organism evidence="2">
    <name type="scientific">Tetraselmis sp. GSL018</name>
    <dbReference type="NCBI Taxonomy" id="582737"/>
    <lineage>
        <taxon>Eukaryota</taxon>
        <taxon>Viridiplantae</taxon>
        <taxon>Chlorophyta</taxon>
        <taxon>core chlorophytes</taxon>
        <taxon>Chlorodendrophyceae</taxon>
        <taxon>Chlorodendrales</taxon>
        <taxon>Chlorodendraceae</taxon>
        <taxon>Tetraselmis</taxon>
    </lineage>
</organism>
<dbReference type="Gene3D" id="3.20.190.10">
    <property type="entry name" value="MutM-like, N-terminal"/>
    <property type="match status" value="1"/>
</dbReference>
<reference evidence="2" key="1">
    <citation type="submission" date="2014-05" db="EMBL/GenBank/DDBJ databases">
        <title>The transcriptome of the halophilic microalga Tetraselmis sp. GSL018 isolated from the Great Salt Lake, Utah.</title>
        <authorList>
            <person name="Jinkerson R.E."/>
            <person name="D'Adamo S."/>
            <person name="Posewitz M.C."/>
        </authorList>
    </citation>
    <scope>NUCLEOTIDE SEQUENCE</scope>
    <source>
        <strain evidence="2">GSL018</strain>
    </source>
</reference>
<name>A0A061RNQ5_9CHLO</name>
<feature type="non-terminal residue" evidence="2">
    <location>
        <position position="1"/>
    </location>
</feature>
<dbReference type="InterPro" id="IPR012319">
    <property type="entry name" value="FPG_cat"/>
</dbReference>
<gene>
    <name evidence="2" type="ORF">TSPGSL018_28446</name>
</gene>
<dbReference type="GO" id="GO:0019104">
    <property type="term" value="F:DNA N-glycosylase activity"/>
    <property type="evidence" value="ECO:0007669"/>
    <property type="project" value="InterPro"/>
</dbReference>
<accession>A0A061RNQ5</accession>
<protein>
    <recommendedName>
        <fullName evidence="1">Formamidopyrimidine-DNA glycosylase catalytic domain-containing protein</fullName>
    </recommendedName>
</protein>
<dbReference type="GO" id="GO:0003906">
    <property type="term" value="F:DNA-(apurinic or apyrimidinic site) endonuclease activity"/>
    <property type="evidence" value="ECO:0007669"/>
    <property type="project" value="InterPro"/>
</dbReference>
<feature type="domain" description="Formamidopyrimidine-DNA glycosylase catalytic" evidence="1">
    <location>
        <begin position="1"/>
        <end position="98"/>
    </location>
</feature>